<dbReference type="EMBL" id="PKPP01000628">
    <property type="protein sequence ID" value="PWA90489.1"/>
    <property type="molecule type" value="Genomic_DNA"/>
</dbReference>
<protein>
    <recommendedName>
        <fullName evidence="3">Hybrid signal transduction histidine kinase M</fullName>
    </recommendedName>
</protein>
<dbReference type="PANTHER" id="PTHR47481:SF41">
    <property type="entry name" value="COPIA-LIKE POLYPROTEIN_RETROTRANSPOSON"/>
    <property type="match status" value="1"/>
</dbReference>
<comment type="caution">
    <text evidence="1">The sequence shown here is derived from an EMBL/GenBank/DDBJ whole genome shotgun (WGS) entry which is preliminary data.</text>
</comment>
<sequence>MTHSRLHYPILEPIYHLRIPIVTCSQNQIAKDVWDVLEKVFNNKRSKTVELVGELRSLDIGDLTMDAYCRKIDSLASRLENLGSNITEDDLVIYAINGLSDNYDQVAHVIFNKDPFPNLKDVQSMLSLAETRMNRKNSSSLCYRISSSSPTTLVV</sequence>
<proteinExistence type="predicted"/>
<dbReference type="Proteomes" id="UP000245207">
    <property type="component" value="Unassembled WGS sequence"/>
</dbReference>
<dbReference type="AlphaFoldDB" id="A0A2U1PXI6"/>
<name>A0A2U1PXI6_ARTAN</name>
<keyword evidence="2" id="KW-1185">Reference proteome</keyword>
<evidence type="ECO:0008006" key="3">
    <source>
        <dbReference type="Google" id="ProtNLM"/>
    </source>
</evidence>
<dbReference type="OrthoDB" id="1166629at2759"/>
<accession>A0A2U1PXI6</accession>
<organism evidence="1 2">
    <name type="scientific">Artemisia annua</name>
    <name type="common">Sweet wormwood</name>
    <dbReference type="NCBI Taxonomy" id="35608"/>
    <lineage>
        <taxon>Eukaryota</taxon>
        <taxon>Viridiplantae</taxon>
        <taxon>Streptophyta</taxon>
        <taxon>Embryophyta</taxon>
        <taxon>Tracheophyta</taxon>
        <taxon>Spermatophyta</taxon>
        <taxon>Magnoliopsida</taxon>
        <taxon>eudicotyledons</taxon>
        <taxon>Gunneridae</taxon>
        <taxon>Pentapetalae</taxon>
        <taxon>asterids</taxon>
        <taxon>campanulids</taxon>
        <taxon>Asterales</taxon>
        <taxon>Asteraceae</taxon>
        <taxon>Asteroideae</taxon>
        <taxon>Anthemideae</taxon>
        <taxon>Artemisiinae</taxon>
        <taxon>Artemisia</taxon>
    </lineage>
</organism>
<dbReference type="Pfam" id="PF14223">
    <property type="entry name" value="Retrotran_gag_2"/>
    <property type="match status" value="1"/>
</dbReference>
<dbReference type="PANTHER" id="PTHR47481">
    <property type="match status" value="1"/>
</dbReference>
<evidence type="ECO:0000313" key="1">
    <source>
        <dbReference type="EMBL" id="PWA90489.1"/>
    </source>
</evidence>
<evidence type="ECO:0000313" key="2">
    <source>
        <dbReference type="Proteomes" id="UP000245207"/>
    </source>
</evidence>
<gene>
    <name evidence="1" type="ORF">CTI12_AA100170</name>
</gene>
<reference evidence="1 2" key="1">
    <citation type="journal article" date="2018" name="Mol. Plant">
        <title>The genome of Artemisia annua provides insight into the evolution of Asteraceae family and artemisinin biosynthesis.</title>
        <authorList>
            <person name="Shen Q."/>
            <person name="Zhang L."/>
            <person name="Liao Z."/>
            <person name="Wang S."/>
            <person name="Yan T."/>
            <person name="Shi P."/>
            <person name="Liu M."/>
            <person name="Fu X."/>
            <person name="Pan Q."/>
            <person name="Wang Y."/>
            <person name="Lv Z."/>
            <person name="Lu X."/>
            <person name="Zhang F."/>
            <person name="Jiang W."/>
            <person name="Ma Y."/>
            <person name="Chen M."/>
            <person name="Hao X."/>
            <person name="Li L."/>
            <person name="Tang Y."/>
            <person name="Lv G."/>
            <person name="Zhou Y."/>
            <person name="Sun X."/>
            <person name="Brodelius P.E."/>
            <person name="Rose J.K.C."/>
            <person name="Tang K."/>
        </authorList>
    </citation>
    <scope>NUCLEOTIDE SEQUENCE [LARGE SCALE GENOMIC DNA]</scope>
    <source>
        <strain evidence="2">cv. Huhao1</strain>
        <tissue evidence="1">Leaf</tissue>
    </source>
</reference>